<gene>
    <name evidence="1" type="ORF">SDC9_147303</name>
</gene>
<organism evidence="1">
    <name type="scientific">bioreactor metagenome</name>
    <dbReference type="NCBI Taxonomy" id="1076179"/>
    <lineage>
        <taxon>unclassified sequences</taxon>
        <taxon>metagenomes</taxon>
        <taxon>ecological metagenomes</taxon>
    </lineage>
</organism>
<proteinExistence type="predicted"/>
<name>A0A645EG66_9ZZZZ</name>
<evidence type="ECO:0000313" key="1">
    <source>
        <dbReference type="EMBL" id="MPN00109.1"/>
    </source>
</evidence>
<protein>
    <submittedName>
        <fullName evidence="1">Uncharacterized protein</fullName>
    </submittedName>
</protein>
<reference evidence="1" key="1">
    <citation type="submission" date="2019-08" db="EMBL/GenBank/DDBJ databases">
        <authorList>
            <person name="Kucharzyk K."/>
            <person name="Murdoch R.W."/>
            <person name="Higgins S."/>
            <person name="Loffler F."/>
        </authorList>
    </citation>
    <scope>NUCLEOTIDE SEQUENCE</scope>
</reference>
<accession>A0A645EG66</accession>
<comment type="caution">
    <text evidence="1">The sequence shown here is derived from an EMBL/GenBank/DDBJ whole genome shotgun (WGS) entry which is preliminary data.</text>
</comment>
<sequence>MQQQPPHRVGRAAAVVQQFGLRGIGAAIARVDDVLHEGVQQIIQQRHGQGMRADLVLQRREHACPAWGWRVACCNALQFCAVVAQVLQARFGRCIPFVGQVVGCAGKTVDGGNRLAQMGRAQQGRDGKVLVMRHGGGGCAGSGLPRAGV</sequence>
<dbReference type="AlphaFoldDB" id="A0A645EG66"/>
<dbReference type="EMBL" id="VSSQ01046154">
    <property type="protein sequence ID" value="MPN00109.1"/>
    <property type="molecule type" value="Genomic_DNA"/>
</dbReference>